<name>A0ABS0AWK0_9BACT</name>
<evidence type="ECO:0000256" key="2">
    <source>
        <dbReference type="SAM" id="Phobius"/>
    </source>
</evidence>
<sequence>MSHVVQTDSYQLVSLEEQSKVESRGKAIDAALLSALKEALGHAEKTQAAPTSLKQLVNEFAALISKITLLEGEYQYSIQNLELANAGTTAETGKKEADEAVKNTHKEIKKLEKQAKWHLFTKIFGPIFAIVSIAVTAWVAPEISAGVIAFAVSTATTTTLSETGVLTKGVKALGSAIAKNLESSGKVDDKQAKFLGKMLAGLIFAVAGSATTLGAGAAAGAVQGALSETEEAATGAKRLLKGVAKQAGYNAVQLTMATNVIGNAVAAGLIDKSKDDQKVGAIVTEVVELLTALIITIAGGKSAIGEGEDESSPTNIIKRLRSATGQLLGMDEVKLNMLAYGIQATFGIGAAIPQAGQGVVTVGLGKIQEALAGCQGELAFLDNVIKEDLGDMNELEKAEQNTYRQNGELFQGVDQLIDVASVGADSLLEAI</sequence>
<keyword evidence="2" id="KW-0812">Transmembrane</keyword>
<feature type="coiled-coil region" evidence="1">
    <location>
        <begin position="53"/>
        <end position="114"/>
    </location>
</feature>
<feature type="transmembrane region" description="Helical" evidence="2">
    <location>
        <begin position="119"/>
        <end position="140"/>
    </location>
</feature>
<keyword evidence="1" id="KW-0175">Coiled coil</keyword>
<evidence type="ECO:0000313" key="3">
    <source>
        <dbReference type="EMBL" id="MBF5058517.1"/>
    </source>
</evidence>
<evidence type="ECO:0000256" key="1">
    <source>
        <dbReference type="SAM" id="Coils"/>
    </source>
</evidence>
<dbReference type="RefSeq" id="WP_194846784.1">
    <property type="nucleotide sequence ID" value="NZ_JAAEJV010000001.1"/>
</dbReference>
<protein>
    <recommendedName>
        <fullName evidence="5">Secretion system effector C (SseC) like family protein</fullName>
    </recommendedName>
</protein>
<keyword evidence="2" id="KW-0472">Membrane</keyword>
<evidence type="ECO:0008006" key="5">
    <source>
        <dbReference type="Google" id="ProtNLM"/>
    </source>
</evidence>
<accession>A0ABS0AWK0</accession>
<gene>
    <name evidence="3" type="ORF">NEPTK9_000013</name>
</gene>
<dbReference type="EMBL" id="JAAEJV010000001">
    <property type="protein sequence ID" value="MBF5058517.1"/>
    <property type="molecule type" value="Genomic_DNA"/>
</dbReference>
<proteinExistence type="predicted"/>
<keyword evidence="4" id="KW-1185">Reference proteome</keyword>
<evidence type="ECO:0000313" key="4">
    <source>
        <dbReference type="Proteomes" id="UP001194714"/>
    </source>
</evidence>
<comment type="caution">
    <text evidence="3">The sequence shown here is derived from an EMBL/GenBank/DDBJ whole genome shotgun (WGS) entry which is preliminary data.</text>
</comment>
<reference evidence="3 4" key="1">
    <citation type="submission" date="2020-01" db="EMBL/GenBank/DDBJ databases">
        <title>Draft genome sequence of Cand. Neptunochlamydia vexilliferae K9.</title>
        <authorList>
            <person name="Schulz F."/>
            <person name="Koestlbacher S."/>
            <person name="Wascher F."/>
            <person name="Pizzetti I."/>
            <person name="Horn M."/>
        </authorList>
    </citation>
    <scope>NUCLEOTIDE SEQUENCE [LARGE SCALE GENOMIC DNA]</scope>
    <source>
        <strain evidence="3 4">K9</strain>
    </source>
</reference>
<dbReference type="Proteomes" id="UP001194714">
    <property type="component" value="Unassembled WGS sequence"/>
</dbReference>
<organism evidence="3 4">
    <name type="scientific">Candidatus Neptunichlamydia vexilliferae</name>
    <dbReference type="NCBI Taxonomy" id="1651774"/>
    <lineage>
        <taxon>Bacteria</taxon>
        <taxon>Pseudomonadati</taxon>
        <taxon>Chlamydiota</taxon>
        <taxon>Chlamydiia</taxon>
        <taxon>Parachlamydiales</taxon>
        <taxon>Simkaniaceae</taxon>
        <taxon>Candidatus Neptunichlamydia</taxon>
    </lineage>
</organism>
<keyword evidence="2" id="KW-1133">Transmembrane helix</keyword>